<evidence type="ECO:0000313" key="4">
    <source>
        <dbReference type="Proteomes" id="UP000276603"/>
    </source>
</evidence>
<name>A0A3B0C4T0_9FLAO</name>
<dbReference type="InterPro" id="IPR050904">
    <property type="entry name" value="Adhesion/Biosynth-related"/>
</dbReference>
<feature type="chain" id="PRO_5017407619" evidence="1">
    <location>
        <begin position="26"/>
        <end position="683"/>
    </location>
</feature>
<feature type="domain" description="FAS1" evidence="2">
    <location>
        <begin position="514"/>
        <end position="672"/>
    </location>
</feature>
<dbReference type="Gene3D" id="2.30.180.10">
    <property type="entry name" value="FAS1 domain"/>
    <property type="match status" value="4"/>
</dbReference>
<dbReference type="GO" id="GO:0005615">
    <property type="term" value="C:extracellular space"/>
    <property type="evidence" value="ECO:0007669"/>
    <property type="project" value="TreeGrafter"/>
</dbReference>
<dbReference type="InterPro" id="IPR036378">
    <property type="entry name" value="FAS1_dom_sf"/>
</dbReference>
<protein>
    <submittedName>
        <fullName evidence="3">Fasciclin domain-containing protein</fullName>
    </submittedName>
</protein>
<feature type="domain" description="FAS1" evidence="2">
    <location>
        <begin position="53"/>
        <end position="197"/>
    </location>
</feature>
<feature type="signal peptide" evidence="1">
    <location>
        <begin position="1"/>
        <end position="25"/>
    </location>
</feature>
<dbReference type="FunFam" id="2.30.180.10:FF:000032">
    <property type="entry name" value="Fasciclin domain-containing protein, putative"/>
    <property type="match status" value="1"/>
</dbReference>
<sequence>MKRTHTISNPWRLAIPLFLSLLVFACSKNDDDPVDSDGNGDAMNDGENQEETLPNLVELAQSVDVLEYLVEALGQADAGLVEALSEEGTNTVFAPTNDAFKALLSQLEGFEKLEDFDEAAEKELLAEILKYHVVGGTSAFSDALSDGTVLETLQTEELTIKVDATVLVQDKTDEDAEVVGADNEASNGVVHIVDKVLLPQAVLDQLYPKPSLVELVSETDDLSLLRDALVKANLVDALNAEGPFTVFAPSNTAIEELFDLLGDDYNSFDDFDNSIELQILEQILLYHVVMGNITSDELAPGMVPTLFTDNSIEVIASGETFVIGDASDTDANIIEVDKEASNGIVHSIDKILIPQEIYDLLGLSGDNSAKNIAELVEETEGFSFLKEALELTGLLETLGQDGPFTVFAPSDDALFGLLAFLGEGLSGIEDFDSEFEINLLREVLLYHVLPGIVTSADLGISTADTLSEGNSLEIVATDGGFGLVDATGFPVNFITTDIPAQNGVIHTIDRVLVPQSVVETIATEATKAVLAFVDSLDLDQDDLDYAQCLLVRYHELSQEVLHEEFTFFLPTNQAFLNLFASLDGYDSLADFDTAEDLEILATILSYHFIEGTKLTSGQLSNGQTATTLQGEELIINVNGGVSILDKTGNPANVTSPDAEVLNGVIHIIDKVLLPQEILEALSS</sequence>
<dbReference type="OrthoDB" id="9800666at2"/>
<keyword evidence="4" id="KW-1185">Reference proteome</keyword>
<dbReference type="InterPro" id="IPR000782">
    <property type="entry name" value="FAS1_domain"/>
</dbReference>
<dbReference type="Proteomes" id="UP000276603">
    <property type="component" value="Unassembled WGS sequence"/>
</dbReference>
<dbReference type="PROSITE" id="PS50213">
    <property type="entry name" value="FAS1"/>
    <property type="match status" value="4"/>
</dbReference>
<gene>
    <name evidence="3" type="ORF">D7Z94_08340</name>
</gene>
<evidence type="ECO:0000313" key="3">
    <source>
        <dbReference type="EMBL" id="RKN80953.1"/>
    </source>
</evidence>
<dbReference type="SUPFAM" id="SSF82153">
    <property type="entry name" value="FAS1 domain"/>
    <property type="match status" value="4"/>
</dbReference>
<dbReference type="PANTHER" id="PTHR10900:SF77">
    <property type="entry name" value="FI19380P1"/>
    <property type="match status" value="1"/>
</dbReference>
<dbReference type="SMART" id="SM00554">
    <property type="entry name" value="FAS1"/>
    <property type="match status" value="4"/>
</dbReference>
<dbReference type="EMBL" id="RBCJ01000002">
    <property type="protein sequence ID" value="RKN80953.1"/>
    <property type="molecule type" value="Genomic_DNA"/>
</dbReference>
<reference evidence="3 4" key="1">
    <citation type="submission" date="2018-10" db="EMBL/GenBank/DDBJ databases">
        <title>Ulvibacterium marinum gen. nov., sp. nov., a novel marine bacterium of the family Flavobacteriaceae, isolated from a culture of the green alga Ulva prolifera.</title>
        <authorList>
            <person name="Zhang Z."/>
        </authorList>
    </citation>
    <scope>NUCLEOTIDE SEQUENCE [LARGE SCALE GENOMIC DNA]</scope>
    <source>
        <strain evidence="3 4">CCMM003</strain>
    </source>
</reference>
<evidence type="ECO:0000256" key="1">
    <source>
        <dbReference type="SAM" id="SignalP"/>
    </source>
</evidence>
<feature type="domain" description="FAS1" evidence="2">
    <location>
        <begin position="209"/>
        <end position="352"/>
    </location>
</feature>
<evidence type="ECO:0000259" key="2">
    <source>
        <dbReference type="PROSITE" id="PS50213"/>
    </source>
</evidence>
<accession>A0A3B0C4T0</accession>
<dbReference type="RefSeq" id="WP_120711109.1">
    <property type="nucleotide sequence ID" value="NZ_RBCJ01000002.1"/>
</dbReference>
<feature type="domain" description="FAS1" evidence="2">
    <location>
        <begin position="369"/>
        <end position="512"/>
    </location>
</feature>
<comment type="caution">
    <text evidence="3">The sequence shown here is derived from an EMBL/GenBank/DDBJ whole genome shotgun (WGS) entry which is preliminary data.</text>
</comment>
<organism evidence="3 4">
    <name type="scientific">Ulvibacterium marinum</name>
    <dbReference type="NCBI Taxonomy" id="2419782"/>
    <lineage>
        <taxon>Bacteria</taxon>
        <taxon>Pseudomonadati</taxon>
        <taxon>Bacteroidota</taxon>
        <taxon>Flavobacteriia</taxon>
        <taxon>Flavobacteriales</taxon>
        <taxon>Flavobacteriaceae</taxon>
        <taxon>Ulvibacterium</taxon>
    </lineage>
</organism>
<dbReference type="PROSITE" id="PS51257">
    <property type="entry name" value="PROKAR_LIPOPROTEIN"/>
    <property type="match status" value="1"/>
</dbReference>
<dbReference type="PANTHER" id="PTHR10900">
    <property type="entry name" value="PERIOSTIN-RELATED"/>
    <property type="match status" value="1"/>
</dbReference>
<keyword evidence="1" id="KW-0732">Signal</keyword>
<proteinExistence type="predicted"/>
<dbReference type="AlphaFoldDB" id="A0A3B0C4T0"/>
<dbReference type="Pfam" id="PF02469">
    <property type="entry name" value="Fasciclin"/>
    <property type="match status" value="4"/>
</dbReference>